<gene>
    <name evidence="3" type="ORF">NBR_LOCUS14407</name>
</gene>
<accession>A0A0N4YCV4</accession>
<reference evidence="3 4" key="2">
    <citation type="submission" date="2018-11" db="EMBL/GenBank/DDBJ databases">
        <authorList>
            <consortium name="Pathogen Informatics"/>
        </authorList>
    </citation>
    <scope>NUCLEOTIDE SEQUENCE [LARGE SCALE GENOMIC DNA]</scope>
</reference>
<keyword evidence="2" id="KW-0812">Transmembrane</keyword>
<proteinExistence type="predicted"/>
<feature type="transmembrane region" description="Helical" evidence="2">
    <location>
        <begin position="20"/>
        <end position="37"/>
    </location>
</feature>
<dbReference type="AlphaFoldDB" id="A0A0N4YCV4"/>
<name>A0A0N4YCV4_NIPBR</name>
<dbReference type="EMBL" id="UYSL01021351">
    <property type="protein sequence ID" value="VDL77996.1"/>
    <property type="molecule type" value="Genomic_DNA"/>
</dbReference>
<evidence type="ECO:0000313" key="4">
    <source>
        <dbReference type="Proteomes" id="UP000271162"/>
    </source>
</evidence>
<keyword evidence="2" id="KW-1133">Transmembrane helix</keyword>
<sequence>MSQSSGSHKFYKVHVLQDVQFFIAVKTATFIVHFIALHRAGHKSTNDSSFAAANLSNYDDDSPTTNGSDKQLNKVVSKPHKVQSSMK</sequence>
<feature type="region of interest" description="Disordered" evidence="1">
    <location>
        <begin position="52"/>
        <end position="87"/>
    </location>
</feature>
<dbReference type="WBParaSite" id="NBR_0001440601-mRNA-1">
    <property type="protein sequence ID" value="NBR_0001440601-mRNA-1"/>
    <property type="gene ID" value="NBR_0001440601"/>
</dbReference>
<evidence type="ECO:0000313" key="3">
    <source>
        <dbReference type="EMBL" id="VDL77996.1"/>
    </source>
</evidence>
<evidence type="ECO:0000256" key="2">
    <source>
        <dbReference type="SAM" id="Phobius"/>
    </source>
</evidence>
<feature type="compositionally biased region" description="Polar residues" evidence="1">
    <location>
        <begin position="52"/>
        <end position="70"/>
    </location>
</feature>
<keyword evidence="4" id="KW-1185">Reference proteome</keyword>
<evidence type="ECO:0000313" key="5">
    <source>
        <dbReference type="WBParaSite" id="NBR_0001440601-mRNA-1"/>
    </source>
</evidence>
<evidence type="ECO:0000256" key="1">
    <source>
        <dbReference type="SAM" id="MobiDB-lite"/>
    </source>
</evidence>
<dbReference type="Proteomes" id="UP000271162">
    <property type="component" value="Unassembled WGS sequence"/>
</dbReference>
<organism evidence="5">
    <name type="scientific">Nippostrongylus brasiliensis</name>
    <name type="common">Rat hookworm</name>
    <dbReference type="NCBI Taxonomy" id="27835"/>
    <lineage>
        <taxon>Eukaryota</taxon>
        <taxon>Metazoa</taxon>
        <taxon>Ecdysozoa</taxon>
        <taxon>Nematoda</taxon>
        <taxon>Chromadorea</taxon>
        <taxon>Rhabditida</taxon>
        <taxon>Rhabditina</taxon>
        <taxon>Rhabditomorpha</taxon>
        <taxon>Strongyloidea</taxon>
        <taxon>Heligmosomidae</taxon>
        <taxon>Nippostrongylus</taxon>
    </lineage>
</organism>
<keyword evidence="2" id="KW-0472">Membrane</keyword>
<protein>
    <submittedName>
        <fullName evidence="5">Ovule protein</fullName>
    </submittedName>
</protein>
<reference evidence="5" key="1">
    <citation type="submission" date="2017-02" db="UniProtKB">
        <authorList>
            <consortium name="WormBaseParasite"/>
        </authorList>
    </citation>
    <scope>IDENTIFICATION</scope>
</reference>